<dbReference type="InterPro" id="IPR021321">
    <property type="entry name" value="DUF2922"/>
</dbReference>
<dbReference type="AlphaFoldDB" id="A0A964RT67"/>
<dbReference type="RefSeq" id="WP_160361860.1">
    <property type="nucleotide sequence ID" value="NZ_WSRQ01000203.1"/>
</dbReference>
<comment type="caution">
    <text evidence="1">The sequence shown here is derived from an EMBL/GenBank/DDBJ whole genome shotgun (WGS) entry which is preliminary data.</text>
</comment>
<organism evidence="1 2">
    <name type="scientific">Clostridium chromiireducens</name>
    <dbReference type="NCBI Taxonomy" id="225345"/>
    <lineage>
        <taxon>Bacteria</taxon>
        <taxon>Bacillati</taxon>
        <taxon>Bacillota</taxon>
        <taxon>Clostridia</taxon>
        <taxon>Eubacteriales</taxon>
        <taxon>Clostridiaceae</taxon>
        <taxon>Clostridium</taxon>
    </lineage>
</organism>
<evidence type="ECO:0000313" key="2">
    <source>
        <dbReference type="Proteomes" id="UP000656077"/>
    </source>
</evidence>
<dbReference type="Proteomes" id="UP000656077">
    <property type="component" value="Unassembled WGS sequence"/>
</dbReference>
<name>A0A964RT67_9CLOT</name>
<feature type="non-terminal residue" evidence="1">
    <location>
        <position position="59"/>
    </location>
</feature>
<dbReference type="Pfam" id="PF11148">
    <property type="entry name" value="DUF2922"/>
    <property type="match status" value="1"/>
</dbReference>
<accession>A0A964RT67</accession>
<reference evidence="1" key="1">
    <citation type="submission" date="2019-12" db="EMBL/GenBank/DDBJ databases">
        <title>Microbes associate with the intestines of laboratory mice.</title>
        <authorList>
            <person name="Navarre W."/>
            <person name="Wong E."/>
        </authorList>
    </citation>
    <scope>NUCLEOTIDE SEQUENCE</scope>
    <source>
        <strain evidence="1">NM79_F5</strain>
    </source>
</reference>
<proteinExistence type="predicted"/>
<protein>
    <submittedName>
        <fullName evidence="1">DUF2922 family protein</fullName>
    </submittedName>
</protein>
<evidence type="ECO:0000313" key="1">
    <source>
        <dbReference type="EMBL" id="MVX67484.1"/>
    </source>
</evidence>
<sequence>MEYTLSMVFTTEYGEKTSLSINGVKPDLTKAEVDTLMDTIISKNIFVVSSGALVGKGSA</sequence>
<dbReference type="EMBL" id="WSRQ01000203">
    <property type="protein sequence ID" value="MVX67484.1"/>
    <property type="molecule type" value="Genomic_DNA"/>
</dbReference>
<gene>
    <name evidence="1" type="ORF">GKZ28_28245</name>
</gene>